<comment type="caution">
    <text evidence="1">The sequence shown here is derived from an EMBL/GenBank/DDBJ whole genome shotgun (WGS) entry which is preliminary data.</text>
</comment>
<dbReference type="AlphaFoldDB" id="A0A917PMU4"/>
<dbReference type="Proteomes" id="UP000658382">
    <property type="component" value="Unassembled WGS sequence"/>
</dbReference>
<reference evidence="1" key="2">
    <citation type="submission" date="2020-09" db="EMBL/GenBank/DDBJ databases">
        <authorList>
            <person name="Sun Q."/>
            <person name="Ohkuma M."/>
        </authorList>
    </citation>
    <scope>NUCLEOTIDE SEQUENCE</scope>
    <source>
        <strain evidence="1">JCM 12580</strain>
    </source>
</reference>
<dbReference type="EMBL" id="BMNQ01000003">
    <property type="protein sequence ID" value="GGJ85163.1"/>
    <property type="molecule type" value="Genomic_DNA"/>
</dbReference>
<protein>
    <submittedName>
        <fullName evidence="1">Uncharacterized protein</fullName>
    </submittedName>
</protein>
<reference evidence="1" key="1">
    <citation type="journal article" date="2014" name="Int. J. Syst. Evol. Microbiol.">
        <title>Complete genome sequence of Corynebacterium casei LMG S-19264T (=DSM 44701T), isolated from a smear-ripened cheese.</title>
        <authorList>
            <consortium name="US DOE Joint Genome Institute (JGI-PGF)"/>
            <person name="Walter F."/>
            <person name="Albersmeier A."/>
            <person name="Kalinowski J."/>
            <person name="Ruckert C."/>
        </authorList>
    </citation>
    <scope>NUCLEOTIDE SEQUENCE</scope>
    <source>
        <strain evidence="1">JCM 12580</strain>
    </source>
</reference>
<dbReference type="RefSeq" id="WP_188631449.1">
    <property type="nucleotide sequence ID" value="NZ_BMNQ01000003.1"/>
</dbReference>
<sequence length="107" mass="12491">MNSEQISSKQEQPMRVVLPDLYKKITDKLEEDYNIHKYDIQAQAVQESSGYEAIIYFGDSYAHKNSQYFSNEAIKHKNPEIAEFIEKVGSACKEVMIADYFKMMRPK</sequence>
<organism evidence="1 2">
    <name type="scientific">Lentibacillus kapialis</name>
    <dbReference type="NCBI Taxonomy" id="340214"/>
    <lineage>
        <taxon>Bacteria</taxon>
        <taxon>Bacillati</taxon>
        <taxon>Bacillota</taxon>
        <taxon>Bacilli</taxon>
        <taxon>Bacillales</taxon>
        <taxon>Bacillaceae</taxon>
        <taxon>Lentibacillus</taxon>
    </lineage>
</organism>
<proteinExistence type="predicted"/>
<gene>
    <name evidence="1" type="ORF">GCM10007063_04630</name>
</gene>
<accession>A0A917PMU4</accession>
<evidence type="ECO:0000313" key="2">
    <source>
        <dbReference type="Proteomes" id="UP000658382"/>
    </source>
</evidence>
<name>A0A917PMU4_9BACI</name>
<evidence type="ECO:0000313" key="1">
    <source>
        <dbReference type="EMBL" id="GGJ85163.1"/>
    </source>
</evidence>
<keyword evidence="2" id="KW-1185">Reference proteome</keyword>